<keyword evidence="5 8" id="KW-0238">DNA-binding</keyword>
<dbReference type="SUPFAM" id="SSF46894">
    <property type="entry name" value="C-terminal effector domain of the bipartite response regulators"/>
    <property type="match status" value="1"/>
</dbReference>
<keyword evidence="3" id="KW-0902">Two-component regulatory system</keyword>
<dbReference type="Gene3D" id="1.25.40.10">
    <property type="entry name" value="Tetratricopeptide repeat domain"/>
    <property type="match status" value="1"/>
</dbReference>
<feature type="domain" description="OmpR/PhoB-type" evidence="10">
    <location>
        <begin position="125"/>
        <end position="230"/>
    </location>
</feature>
<reference evidence="11 12" key="1">
    <citation type="submission" date="2019-10" db="EMBL/GenBank/DDBJ databases">
        <title>Description of Paenibacillus humi sp. nov.</title>
        <authorList>
            <person name="Carlier A."/>
            <person name="Qi S."/>
        </authorList>
    </citation>
    <scope>NUCLEOTIDE SEQUENCE [LARGE SCALE GENOMIC DNA]</scope>
    <source>
        <strain evidence="11 12">LMG 31461</strain>
    </source>
</reference>
<evidence type="ECO:0000256" key="3">
    <source>
        <dbReference type="ARBA" id="ARBA00023012"/>
    </source>
</evidence>
<protein>
    <submittedName>
        <fullName evidence="11">Response regulator</fullName>
    </submittedName>
</protein>
<evidence type="ECO:0000256" key="2">
    <source>
        <dbReference type="ARBA" id="ARBA00022553"/>
    </source>
</evidence>
<dbReference type="PROSITE" id="PS50110">
    <property type="entry name" value="RESPONSE_REGULATORY"/>
    <property type="match status" value="1"/>
</dbReference>
<evidence type="ECO:0000256" key="1">
    <source>
        <dbReference type="ARBA" id="ARBA00005820"/>
    </source>
</evidence>
<evidence type="ECO:0000259" key="9">
    <source>
        <dbReference type="PROSITE" id="PS50110"/>
    </source>
</evidence>
<dbReference type="InterPro" id="IPR016032">
    <property type="entry name" value="Sig_transdc_resp-reg_C-effctor"/>
</dbReference>
<dbReference type="SMART" id="SM00448">
    <property type="entry name" value="REC"/>
    <property type="match status" value="1"/>
</dbReference>
<keyword evidence="4" id="KW-0805">Transcription regulation</keyword>
<keyword evidence="12" id="KW-1185">Reference proteome</keyword>
<organism evidence="11 12">
    <name type="scientific">Paenibacillus plantarum</name>
    <dbReference type="NCBI Taxonomy" id="2654975"/>
    <lineage>
        <taxon>Bacteria</taxon>
        <taxon>Bacillati</taxon>
        <taxon>Bacillota</taxon>
        <taxon>Bacilli</taxon>
        <taxon>Bacillales</taxon>
        <taxon>Paenibacillaceae</taxon>
        <taxon>Paenibacillus</taxon>
    </lineage>
</organism>
<dbReference type="InterPro" id="IPR011990">
    <property type="entry name" value="TPR-like_helical_dom_sf"/>
</dbReference>
<evidence type="ECO:0000259" key="10">
    <source>
        <dbReference type="PROSITE" id="PS51755"/>
    </source>
</evidence>
<dbReference type="Proteomes" id="UP000653578">
    <property type="component" value="Unassembled WGS sequence"/>
</dbReference>
<comment type="similarity">
    <text evidence="1">Belongs to the AfsR/DnrI/RedD regulatory family.</text>
</comment>
<dbReference type="PANTHER" id="PTHR48111:SF69">
    <property type="entry name" value="RESPONSE REGULATOR RECEIVER"/>
    <property type="match status" value="1"/>
</dbReference>
<dbReference type="InterPro" id="IPR005158">
    <property type="entry name" value="BTAD"/>
</dbReference>
<dbReference type="SMART" id="SM00862">
    <property type="entry name" value="Trans_reg_C"/>
    <property type="match status" value="1"/>
</dbReference>
<dbReference type="Pfam" id="PF00486">
    <property type="entry name" value="Trans_reg_C"/>
    <property type="match status" value="1"/>
</dbReference>
<dbReference type="PROSITE" id="PS51755">
    <property type="entry name" value="OMPR_PHOB"/>
    <property type="match status" value="1"/>
</dbReference>
<sequence length="382" mass="44394">MRVVLADDERLSLIHLKSLLEKEIGGVEVIGMYSDPTLIIDMIGPLHPDAIFLDINMPEISGFEIAEQLQVLFPSIEIVFVTAYDDYAVNAFELSVIDYILKPVQLARLEKTVKRLQVRVDQKDKRIKTTEPLIGCFNHIYLQLPNNEPQPLKWRTSKAQELFAYLLHHRNRMIDRTTLIELLWGHLDHAARTAQLYTTIYQIRHTLKQSGITEVIISSGILEAGYRLSIGPNLLDIEEWEIQLKRLPLLTVQTIPEHVLVLDSYKGDYLSDYGYLWAESERERLRCLWLHHAENLEAFYTDSGLLHDAIHLNQLIHKMMPTHDGSYFNLMKHYDALGNRPAVEEQYWLLKTMLENEFGVSTVNPSVADWYNRWKNPTQHEL</sequence>
<dbReference type="SUPFAM" id="SSF52172">
    <property type="entry name" value="CheY-like"/>
    <property type="match status" value="1"/>
</dbReference>
<evidence type="ECO:0000256" key="4">
    <source>
        <dbReference type="ARBA" id="ARBA00023015"/>
    </source>
</evidence>
<dbReference type="SUPFAM" id="SSF48452">
    <property type="entry name" value="TPR-like"/>
    <property type="match status" value="1"/>
</dbReference>
<evidence type="ECO:0000256" key="5">
    <source>
        <dbReference type="ARBA" id="ARBA00023125"/>
    </source>
</evidence>
<comment type="caution">
    <text evidence="11">The sequence shown here is derived from an EMBL/GenBank/DDBJ whole genome shotgun (WGS) entry which is preliminary data.</text>
</comment>
<feature type="modified residue" description="4-aspartylphosphate" evidence="7">
    <location>
        <position position="54"/>
    </location>
</feature>
<proteinExistence type="inferred from homology"/>
<dbReference type="InterPro" id="IPR001867">
    <property type="entry name" value="OmpR/PhoB-type_DNA-bd"/>
</dbReference>
<dbReference type="Gene3D" id="3.40.50.2300">
    <property type="match status" value="1"/>
</dbReference>
<keyword evidence="6" id="KW-0804">Transcription</keyword>
<gene>
    <name evidence="11" type="ORF">GC096_22990</name>
</gene>
<dbReference type="RefSeq" id="WP_171633542.1">
    <property type="nucleotide sequence ID" value="NZ_WHNY01000066.1"/>
</dbReference>
<dbReference type="EMBL" id="WHNY01000066">
    <property type="protein sequence ID" value="NOU66918.1"/>
    <property type="molecule type" value="Genomic_DNA"/>
</dbReference>
<accession>A0ABX1XEN8</accession>
<dbReference type="Pfam" id="PF00072">
    <property type="entry name" value="Response_reg"/>
    <property type="match status" value="1"/>
</dbReference>
<dbReference type="InterPro" id="IPR036388">
    <property type="entry name" value="WH-like_DNA-bd_sf"/>
</dbReference>
<evidence type="ECO:0000256" key="7">
    <source>
        <dbReference type="PROSITE-ProRule" id="PRU00169"/>
    </source>
</evidence>
<evidence type="ECO:0000256" key="6">
    <source>
        <dbReference type="ARBA" id="ARBA00023163"/>
    </source>
</evidence>
<dbReference type="InterPro" id="IPR011006">
    <property type="entry name" value="CheY-like_superfamily"/>
</dbReference>
<name>A0ABX1XEN8_9BACL</name>
<feature type="domain" description="Response regulatory" evidence="9">
    <location>
        <begin position="2"/>
        <end position="117"/>
    </location>
</feature>
<dbReference type="PANTHER" id="PTHR48111">
    <property type="entry name" value="REGULATOR OF RPOS"/>
    <property type="match status" value="1"/>
</dbReference>
<feature type="DNA-binding region" description="OmpR/PhoB-type" evidence="8">
    <location>
        <begin position="125"/>
        <end position="230"/>
    </location>
</feature>
<dbReference type="SMART" id="SM01043">
    <property type="entry name" value="BTAD"/>
    <property type="match status" value="1"/>
</dbReference>
<dbReference type="Pfam" id="PF03704">
    <property type="entry name" value="BTAD"/>
    <property type="match status" value="1"/>
</dbReference>
<dbReference type="Gene3D" id="1.10.10.10">
    <property type="entry name" value="Winged helix-like DNA-binding domain superfamily/Winged helix DNA-binding domain"/>
    <property type="match status" value="1"/>
</dbReference>
<dbReference type="InterPro" id="IPR039420">
    <property type="entry name" value="WalR-like"/>
</dbReference>
<evidence type="ECO:0000313" key="12">
    <source>
        <dbReference type="Proteomes" id="UP000653578"/>
    </source>
</evidence>
<evidence type="ECO:0000313" key="11">
    <source>
        <dbReference type="EMBL" id="NOU66918.1"/>
    </source>
</evidence>
<keyword evidence="2 7" id="KW-0597">Phosphoprotein</keyword>
<evidence type="ECO:0000256" key="8">
    <source>
        <dbReference type="PROSITE-ProRule" id="PRU01091"/>
    </source>
</evidence>
<dbReference type="InterPro" id="IPR001789">
    <property type="entry name" value="Sig_transdc_resp-reg_receiver"/>
</dbReference>